<dbReference type="Proteomes" id="UP000297613">
    <property type="component" value="Unassembled WGS sequence"/>
</dbReference>
<dbReference type="Gene3D" id="3.40.50.850">
    <property type="entry name" value="Isochorismatase-like"/>
    <property type="match status" value="1"/>
</dbReference>
<feature type="domain" description="Tyrosine-protein phosphatase" evidence="4">
    <location>
        <begin position="626"/>
        <end position="782"/>
    </location>
</feature>
<dbReference type="Gene3D" id="3.90.190.10">
    <property type="entry name" value="Protein tyrosine phosphatase superfamily"/>
    <property type="match status" value="1"/>
</dbReference>
<protein>
    <recommendedName>
        <fullName evidence="1">protein-tyrosine-phosphatase</fullName>
        <ecNumber evidence="1">3.1.3.48</ecNumber>
    </recommendedName>
</protein>
<evidence type="ECO:0000259" key="5">
    <source>
        <dbReference type="PROSITE" id="PS50056"/>
    </source>
</evidence>
<dbReference type="InterPro" id="IPR003595">
    <property type="entry name" value="Tyr_Pase_cat"/>
</dbReference>
<dbReference type="SUPFAM" id="SSF52499">
    <property type="entry name" value="Isochorismatase-like hydrolases"/>
    <property type="match status" value="1"/>
</dbReference>
<dbReference type="PROSITE" id="PS50054">
    <property type="entry name" value="TYR_PHOSPHATASE_DUAL"/>
    <property type="match status" value="1"/>
</dbReference>
<feature type="domain" description="Tyrosine specific protein phosphatases" evidence="5">
    <location>
        <begin position="702"/>
        <end position="759"/>
    </location>
</feature>
<reference evidence="6 7" key="1">
    <citation type="journal article" date="2019" name="PLoS Negl. Trop. Dis.">
        <title>Revisiting the worldwide diversity of Leptospira species in the environment.</title>
        <authorList>
            <person name="Vincent A.T."/>
            <person name="Schiettekatte O."/>
            <person name="Bourhy P."/>
            <person name="Veyrier F.J."/>
            <person name="Picardeau M."/>
        </authorList>
    </citation>
    <scope>NUCLEOTIDE SEQUENCE [LARGE SCALE GENOMIC DNA]</scope>
    <source>
        <strain evidence="6 7">201702445</strain>
    </source>
</reference>
<dbReference type="EMBL" id="RQGM01000034">
    <property type="protein sequence ID" value="TGL84799.1"/>
    <property type="molecule type" value="Genomic_DNA"/>
</dbReference>
<organism evidence="6 7">
    <name type="scientific">Leptospira yasudae</name>
    <dbReference type="NCBI Taxonomy" id="2202201"/>
    <lineage>
        <taxon>Bacteria</taxon>
        <taxon>Pseudomonadati</taxon>
        <taxon>Spirochaetota</taxon>
        <taxon>Spirochaetia</taxon>
        <taxon>Leptospirales</taxon>
        <taxon>Leptospiraceae</taxon>
        <taxon>Leptospira</taxon>
    </lineage>
</organism>
<dbReference type="FunFam" id="3.90.190.10:FF:000157">
    <property type="entry name" value="Protein-tyrosine phosphatase"/>
    <property type="match status" value="1"/>
</dbReference>
<evidence type="ECO:0000256" key="1">
    <source>
        <dbReference type="ARBA" id="ARBA00013064"/>
    </source>
</evidence>
<accession>A0A6N4QZF4</accession>
<keyword evidence="2" id="KW-0378">Hydrolase</keyword>
<keyword evidence="3" id="KW-0904">Protein phosphatase</keyword>
<dbReference type="InterPro" id="IPR000387">
    <property type="entry name" value="Tyr_Pase_dom"/>
</dbReference>
<dbReference type="GO" id="GO:0004725">
    <property type="term" value="F:protein tyrosine phosphatase activity"/>
    <property type="evidence" value="ECO:0007669"/>
    <property type="project" value="UniProtKB-EC"/>
</dbReference>
<dbReference type="InterPro" id="IPR045544">
    <property type="entry name" value="TCAD9"/>
</dbReference>
<dbReference type="AlphaFoldDB" id="A0A6N4QZF4"/>
<evidence type="ECO:0000256" key="3">
    <source>
        <dbReference type="ARBA" id="ARBA00022912"/>
    </source>
</evidence>
<evidence type="ECO:0000259" key="4">
    <source>
        <dbReference type="PROSITE" id="PS50054"/>
    </source>
</evidence>
<dbReference type="InterPro" id="IPR020422">
    <property type="entry name" value="TYR_PHOSPHATASE_DUAL_dom"/>
</dbReference>
<dbReference type="EC" id="3.1.3.48" evidence="1"/>
<evidence type="ECO:0000256" key="2">
    <source>
        <dbReference type="ARBA" id="ARBA00022801"/>
    </source>
</evidence>
<comment type="caution">
    <text evidence="6">The sequence shown here is derived from an EMBL/GenBank/DDBJ whole genome shotgun (WGS) entry which is preliminary data.</text>
</comment>
<dbReference type="RefSeq" id="WP_135574017.1">
    <property type="nucleotide sequence ID" value="NZ_RQGK01000031.1"/>
</dbReference>
<dbReference type="SMART" id="SM00404">
    <property type="entry name" value="PTPc_motif"/>
    <property type="match status" value="1"/>
</dbReference>
<proteinExistence type="predicted"/>
<dbReference type="Pfam" id="PF05706">
    <property type="entry name" value="CDKN3"/>
    <property type="match status" value="1"/>
</dbReference>
<dbReference type="SUPFAM" id="SSF56112">
    <property type="entry name" value="Protein kinase-like (PK-like)"/>
    <property type="match status" value="1"/>
</dbReference>
<gene>
    <name evidence="6" type="ORF">EHQ83_09770</name>
</gene>
<dbReference type="SMART" id="SM00195">
    <property type="entry name" value="DSPc"/>
    <property type="match status" value="1"/>
</dbReference>
<dbReference type="Pfam" id="PF19974">
    <property type="entry name" value="TCAD9"/>
    <property type="match status" value="2"/>
</dbReference>
<dbReference type="InterPro" id="IPR050561">
    <property type="entry name" value="PTP"/>
</dbReference>
<dbReference type="PROSITE" id="PS50056">
    <property type="entry name" value="TYR_PHOSPHATASE_2"/>
    <property type="match status" value="1"/>
</dbReference>
<dbReference type="PROSITE" id="PS00383">
    <property type="entry name" value="TYR_PHOSPHATASE_1"/>
    <property type="match status" value="1"/>
</dbReference>
<name>A0A6N4QZF4_9LEPT</name>
<dbReference type="InterPro" id="IPR016130">
    <property type="entry name" value="Tyr_Pase_AS"/>
</dbReference>
<dbReference type="InterPro" id="IPR029021">
    <property type="entry name" value="Prot-tyrosine_phosphatase-like"/>
</dbReference>
<dbReference type="InterPro" id="IPR011009">
    <property type="entry name" value="Kinase-like_dom_sf"/>
</dbReference>
<dbReference type="SUPFAM" id="SSF52799">
    <property type="entry name" value="(Phosphotyrosine protein) phosphatases II"/>
    <property type="match status" value="1"/>
</dbReference>
<evidence type="ECO:0000313" key="7">
    <source>
        <dbReference type="Proteomes" id="UP000297613"/>
    </source>
</evidence>
<evidence type="ECO:0000313" key="6">
    <source>
        <dbReference type="EMBL" id="TGL84799.1"/>
    </source>
</evidence>
<dbReference type="InterPro" id="IPR036380">
    <property type="entry name" value="Isochorismatase-like_sf"/>
</dbReference>
<dbReference type="InterPro" id="IPR022778">
    <property type="entry name" value="CDKN3"/>
</dbReference>
<dbReference type="CDD" id="cd14505">
    <property type="entry name" value="CDKN3-like"/>
    <property type="match status" value="1"/>
</dbReference>
<dbReference type="PANTHER" id="PTHR23339">
    <property type="entry name" value="TYROSINE SPECIFIC PROTEIN PHOSPHATASE AND DUAL SPECIFICITY PROTEIN PHOSPHATASE"/>
    <property type="match status" value="1"/>
</dbReference>
<sequence length="782" mass="89641">MHPPKAILFTQCLQNDFTALIEKYDPLPNALHVGYLEAKRLLGEMTEYGPIHSLIEWAYSVDPRELWIIHIRDWHDLSDSSQKEHLAQFGSHCIKNTKGAEFVFESWIQNEKDRHHIVNASGLNDFVDTTLEKILEPLKGHSIKVGISGVWTEAKVQFLAYDIRTRYPEWEIAICPALTASSSIGMHFIALDQMKEILGVKIFPSIGAFTSFLSGTVPNLEKRITHSRISSDHFRYEEGYKVGNTDEKLLLYLFRDCKDVEFRCLDGGFSGNVVLKSKSMDHIGHNQVPSVIKIGPRDLIAKERISFERIEEVLGNNAPSIVDFAELESRGAIKYRYAAMLEGNVRTFQKTFENSEDIREIESILDTVFLKQLGKLYEAASQEKLNLLEYYDFQSKYAPSVRKRVESILGKPAEGLTLEIEPGVPIPNVCKFYEEDLVSLKEYSAVAHYTSYVHGDLNGANIILDAQNNVWLIDFFHTHKGHILKDLIKLENDILFIFTKIETADEWKEAIRLSEELLKIPDLGVPIPLQPRQSFRYPKIAKAYSAIARLRSYYPSLIQMDRDPYQLHTGALRYAMHTLSFDESNEWQKKWALYHGSLCIDAIREYIERSKTLRIDYLKSDRKESNLSRIGLTILPGRKDRDRNLENDIATIRKEGITHILCLLTENEFLEYGVKDLRKEYQTHGLNVYHCPVLDQMAPLIDQAIPTLQWMDQALSQNGKLLIHCVGGLGRSGTLAAAYTIWKERLRADEAISLVRESRSPRAIESGIQEEFLSNFEAKFIH</sequence>